<evidence type="ECO:0000313" key="2">
    <source>
        <dbReference type="Proteomes" id="UP001372338"/>
    </source>
</evidence>
<comment type="caution">
    <text evidence="1">The sequence shown here is derived from an EMBL/GenBank/DDBJ whole genome shotgun (WGS) entry which is preliminary data.</text>
</comment>
<dbReference type="EMBL" id="JAYWIO010000003">
    <property type="protein sequence ID" value="KAK7273885.1"/>
    <property type="molecule type" value="Genomic_DNA"/>
</dbReference>
<sequence>MPLFSLRPAAAPSPPPSAFSLRLHPPPSVSALFSFSALCSPSSPLSPPSQILLPPPPSLPPQLTDCSLLQSTCIQTLTPKIKVNRDPPYSFTALEGRKRCRCQTNATIAVGTGMTYHIAIPCCTSYNEQELVNKMHSCIGKRDSVLCQGISAFAALTSDVGGKGLCSSLIFHHVTWGIFTGIQREIAGYLWTQSPIHGYVTLTKMLDQLSLLIVTIEVLTRSKKDGSYYATLNKGTLKDMLFLIG</sequence>
<dbReference type="AlphaFoldDB" id="A0AAN9FI38"/>
<evidence type="ECO:0000313" key="1">
    <source>
        <dbReference type="EMBL" id="KAK7273885.1"/>
    </source>
</evidence>
<dbReference type="Proteomes" id="UP001372338">
    <property type="component" value="Unassembled WGS sequence"/>
</dbReference>
<proteinExistence type="predicted"/>
<protein>
    <submittedName>
        <fullName evidence="1">Uncharacterized protein</fullName>
    </submittedName>
</protein>
<gene>
    <name evidence="1" type="ORF">RIF29_14949</name>
</gene>
<keyword evidence="2" id="KW-1185">Reference proteome</keyword>
<name>A0AAN9FI38_CROPI</name>
<organism evidence="1 2">
    <name type="scientific">Crotalaria pallida</name>
    <name type="common">Smooth rattlebox</name>
    <name type="synonym">Crotalaria striata</name>
    <dbReference type="NCBI Taxonomy" id="3830"/>
    <lineage>
        <taxon>Eukaryota</taxon>
        <taxon>Viridiplantae</taxon>
        <taxon>Streptophyta</taxon>
        <taxon>Embryophyta</taxon>
        <taxon>Tracheophyta</taxon>
        <taxon>Spermatophyta</taxon>
        <taxon>Magnoliopsida</taxon>
        <taxon>eudicotyledons</taxon>
        <taxon>Gunneridae</taxon>
        <taxon>Pentapetalae</taxon>
        <taxon>rosids</taxon>
        <taxon>fabids</taxon>
        <taxon>Fabales</taxon>
        <taxon>Fabaceae</taxon>
        <taxon>Papilionoideae</taxon>
        <taxon>50 kb inversion clade</taxon>
        <taxon>genistoids sensu lato</taxon>
        <taxon>core genistoids</taxon>
        <taxon>Crotalarieae</taxon>
        <taxon>Crotalaria</taxon>
    </lineage>
</organism>
<accession>A0AAN9FI38</accession>
<reference evidence="1 2" key="1">
    <citation type="submission" date="2024-01" db="EMBL/GenBank/DDBJ databases">
        <title>The genomes of 5 underutilized Papilionoideae crops provide insights into root nodulation and disease resistanc.</title>
        <authorList>
            <person name="Yuan L."/>
        </authorList>
    </citation>
    <scope>NUCLEOTIDE SEQUENCE [LARGE SCALE GENOMIC DNA]</scope>
    <source>
        <strain evidence="1">ZHUSHIDOU_FW_LH</strain>
        <tissue evidence="1">Leaf</tissue>
    </source>
</reference>